<feature type="repeat" description="TPR" evidence="1">
    <location>
        <begin position="152"/>
        <end position="185"/>
    </location>
</feature>
<keyword evidence="4" id="KW-1185">Reference proteome</keyword>
<comment type="caution">
    <text evidence="3">The sequence shown here is derived from an EMBL/GenBank/DDBJ whole genome shotgun (WGS) entry which is preliminary data.</text>
</comment>
<evidence type="ECO:0000313" key="3">
    <source>
        <dbReference type="EMBL" id="KAK8870323.1"/>
    </source>
</evidence>
<dbReference type="InterPro" id="IPR019734">
    <property type="entry name" value="TPR_rpt"/>
</dbReference>
<evidence type="ECO:0008006" key="5">
    <source>
        <dbReference type="Google" id="ProtNLM"/>
    </source>
</evidence>
<protein>
    <recommendedName>
        <fullName evidence="5">TPR Domain containing protein</fullName>
    </recommendedName>
</protein>
<gene>
    <name evidence="3" type="ORF">M9Y10_008203</name>
</gene>
<accession>A0ABR2IYK8</accession>
<evidence type="ECO:0000256" key="2">
    <source>
        <dbReference type="SAM" id="Phobius"/>
    </source>
</evidence>
<dbReference type="EMBL" id="JAPFFF010000014">
    <property type="protein sequence ID" value="KAK8870323.1"/>
    <property type="molecule type" value="Genomic_DNA"/>
</dbReference>
<proteinExistence type="predicted"/>
<keyword evidence="1" id="KW-0802">TPR repeat</keyword>
<dbReference type="PROSITE" id="PS50005">
    <property type="entry name" value="TPR"/>
    <property type="match status" value="1"/>
</dbReference>
<dbReference type="SUPFAM" id="SSF48452">
    <property type="entry name" value="TPR-like"/>
    <property type="match status" value="1"/>
</dbReference>
<evidence type="ECO:0000313" key="4">
    <source>
        <dbReference type="Proteomes" id="UP001470230"/>
    </source>
</evidence>
<dbReference type="Proteomes" id="UP001470230">
    <property type="component" value="Unassembled WGS sequence"/>
</dbReference>
<dbReference type="PANTHER" id="PTHR44749">
    <property type="entry name" value="SUPPRESSOR OF RPS4-RLD 1"/>
    <property type="match status" value="1"/>
</dbReference>
<dbReference type="InterPro" id="IPR044650">
    <property type="entry name" value="SRFR1-like"/>
</dbReference>
<organism evidence="3 4">
    <name type="scientific">Tritrichomonas musculus</name>
    <dbReference type="NCBI Taxonomy" id="1915356"/>
    <lineage>
        <taxon>Eukaryota</taxon>
        <taxon>Metamonada</taxon>
        <taxon>Parabasalia</taxon>
        <taxon>Tritrichomonadida</taxon>
        <taxon>Tritrichomonadidae</taxon>
        <taxon>Tritrichomonas</taxon>
    </lineage>
</organism>
<keyword evidence="2" id="KW-0472">Membrane</keyword>
<evidence type="ECO:0000256" key="1">
    <source>
        <dbReference type="PROSITE-ProRule" id="PRU00339"/>
    </source>
</evidence>
<dbReference type="PANTHER" id="PTHR44749:SF1">
    <property type="entry name" value="TETRATRICOPEPTIDE-LIKE HELICAL DOMAIN-CONTAINING PROTEIN"/>
    <property type="match status" value="1"/>
</dbReference>
<name>A0ABR2IYK8_9EUKA</name>
<sequence>MNEEVIIDSYIRASNEAITSKQYAQALSYLESAEKIFRKVSPLFHARQYYANLIYCGLALVQSKLHMVNAAKSNLIIAAKYKTNFNLAKTILKSFPLSAVQEIASADTPIAPIAKSIIENIKPPSNIKPPPLSNLRGFTEFAENISQGNANCNLYLDRGSTFFKMADYKNAASDFLIAASLSPMTANIWRRVALCSLKTNQLDMVYEAIKKLQTLGCTYNQVKAELSLLSQKYKDAFEFLRISRALNEPASERGLGLLKYVFGDIKGALRISNDLNSPDDQLISQSLSLLAMPDGKLPSRIVCKSPYTICLKYILNGIYQSLSYSISDVPGSLWISVEGRKTWYSFFPQEQPKTSFTYPDGFNFSMPDQITLEKMLNVGFKLGSNLYPNSINCREKTACGLAYLQLIQSIRESTSYPLLNAIADVIHWLRLVDPLAPLFYRFDMYLIYLKKESFVTELSDYYQQVLEYVKFDLASKTHDALLRDKILSASSADDLFYLNMSNCYSSLPNGASAFIIDQSDHTISFGIYVPMDEKTINRFLSKARPIWARMINMISMKKSVDDEYADFLLYALEWLYEYERVIPLMYYSAIVGIIIFAALLSAYFEDKIISQMPDPMIIQMEALLAKDFSCFYKKMKLVLDVKFSSYNEGNTNNNNDDNTNFDDKISQYFETLNIFDLPEVVNVLPTYHHRLMAFLLIKKLVDKALPYEDSDDSASEEEDLPLEID</sequence>
<feature type="transmembrane region" description="Helical" evidence="2">
    <location>
        <begin position="584"/>
        <end position="604"/>
    </location>
</feature>
<dbReference type="InterPro" id="IPR011990">
    <property type="entry name" value="TPR-like_helical_dom_sf"/>
</dbReference>
<keyword evidence="2" id="KW-1133">Transmembrane helix</keyword>
<reference evidence="3 4" key="1">
    <citation type="submission" date="2024-04" db="EMBL/GenBank/DDBJ databases">
        <title>Tritrichomonas musculus Genome.</title>
        <authorList>
            <person name="Alves-Ferreira E."/>
            <person name="Grigg M."/>
            <person name="Lorenzi H."/>
            <person name="Galac M."/>
        </authorList>
    </citation>
    <scope>NUCLEOTIDE SEQUENCE [LARGE SCALE GENOMIC DNA]</scope>
    <source>
        <strain evidence="3 4">EAF2021</strain>
    </source>
</reference>
<dbReference type="Gene3D" id="1.25.40.10">
    <property type="entry name" value="Tetratricopeptide repeat domain"/>
    <property type="match status" value="1"/>
</dbReference>
<keyword evidence="2" id="KW-0812">Transmembrane</keyword>